<dbReference type="PANTHER" id="PTHR28186:SF1">
    <property type="entry name" value="MEIOTICALLY UP-REGULATED GENE 9 PROTEIN"/>
    <property type="match status" value="1"/>
</dbReference>
<dbReference type="Pfam" id="PF10295">
    <property type="entry name" value="DUF2406"/>
    <property type="match status" value="1"/>
</dbReference>
<gene>
    <name evidence="1" type="ORF">BABINDRAFT_159391</name>
</gene>
<organism evidence="1 2">
    <name type="scientific">Babjeviella inositovora NRRL Y-12698</name>
    <dbReference type="NCBI Taxonomy" id="984486"/>
    <lineage>
        <taxon>Eukaryota</taxon>
        <taxon>Fungi</taxon>
        <taxon>Dikarya</taxon>
        <taxon>Ascomycota</taxon>
        <taxon>Saccharomycotina</taxon>
        <taxon>Pichiomycetes</taxon>
        <taxon>Serinales incertae sedis</taxon>
        <taxon>Babjeviella</taxon>
    </lineage>
</organism>
<name>A0A1E3QYY6_9ASCO</name>
<sequence length="179" mass="20098">MGIFKSKSTNKGSPLEVDSKLNIHTANVHDPILSAVQEAEPFAQAIETSNNRRVSYTQMHGNGQMADIFGGPIQQPDMSNPTRSRNERPMDTIRSFEYSITGDMSIRDQLETPRLGWGFHDDYPQFGTNPYGHSNGYNETHEQTGLNNYTTEQAVYSAPVVTGTEEKKKKKRGLFGRKK</sequence>
<reference evidence="2" key="1">
    <citation type="submission" date="2016-05" db="EMBL/GenBank/DDBJ databases">
        <title>Comparative genomics of biotechnologically important yeasts.</title>
        <authorList>
            <consortium name="DOE Joint Genome Institute"/>
            <person name="Riley R."/>
            <person name="Haridas S."/>
            <person name="Wolfe K.H."/>
            <person name="Lopes M.R."/>
            <person name="Hittinger C.T."/>
            <person name="Goker M."/>
            <person name="Salamov A."/>
            <person name="Wisecaver J."/>
            <person name="Long T.M."/>
            <person name="Aerts A.L."/>
            <person name="Barry K."/>
            <person name="Choi C."/>
            <person name="Clum A."/>
            <person name="Coughlan A.Y."/>
            <person name="Deshpande S."/>
            <person name="Douglass A.P."/>
            <person name="Hanson S.J."/>
            <person name="Klenk H.-P."/>
            <person name="Labutti K."/>
            <person name="Lapidus A."/>
            <person name="Lindquist E."/>
            <person name="Lipzen A."/>
            <person name="Meier-Kolthoff J.P."/>
            <person name="Ohm R.A."/>
            <person name="Otillar R.P."/>
            <person name="Pangilinan J."/>
            <person name="Peng Y."/>
            <person name="Rokas A."/>
            <person name="Rosa C.A."/>
            <person name="Scheuner C."/>
            <person name="Sibirny A.A."/>
            <person name="Slot J.C."/>
            <person name="Stielow J.B."/>
            <person name="Sun H."/>
            <person name="Kurtzman C.P."/>
            <person name="Blackwell M."/>
            <person name="Grigoriev I.V."/>
            <person name="Jeffries T.W."/>
        </authorList>
    </citation>
    <scope>NUCLEOTIDE SEQUENCE [LARGE SCALE GENOMIC DNA]</scope>
    <source>
        <strain evidence="2">NRRL Y-12698</strain>
    </source>
</reference>
<evidence type="ECO:0000313" key="1">
    <source>
        <dbReference type="EMBL" id="ODQ82899.1"/>
    </source>
</evidence>
<accession>A0A1E3QYY6</accession>
<dbReference type="EMBL" id="KV454426">
    <property type="protein sequence ID" value="ODQ82899.1"/>
    <property type="molecule type" value="Genomic_DNA"/>
</dbReference>
<evidence type="ECO:0000313" key="2">
    <source>
        <dbReference type="Proteomes" id="UP000094336"/>
    </source>
</evidence>
<dbReference type="OrthoDB" id="5330253at2759"/>
<dbReference type="RefSeq" id="XP_018988227.1">
    <property type="nucleotide sequence ID" value="XM_019127632.1"/>
</dbReference>
<dbReference type="Proteomes" id="UP000094336">
    <property type="component" value="Unassembled WGS sequence"/>
</dbReference>
<dbReference type="GeneID" id="30145485"/>
<proteinExistence type="predicted"/>
<dbReference type="AlphaFoldDB" id="A0A1E3QYY6"/>
<protein>
    <submittedName>
        <fullName evidence="1">Uncharacterized protein</fullName>
    </submittedName>
</protein>
<dbReference type="InterPro" id="IPR018809">
    <property type="entry name" value="DUF2406"/>
</dbReference>
<dbReference type="PANTHER" id="PTHR28186">
    <property type="entry name" value="MEIOTICALLY UP-REGULATED GENE 9 PROTEIN"/>
    <property type="match status" value="1"/>
</dbReference>
<keyword evidence="2" id="KW-1185">Reference proteome</keyword>